<comment type="similarity">
    <text evidence="2">Belongs to the elastin family.</text>
</comment>
<evidence type="ECO:0000256" key="2">
    <source>
        <dbReference type="ARBA" id="ARBA00008475"/>
    </source>
</evidence>
<dbReference type="PANTHER" id="PTHR24018">
    <property type="entry name" value="ELASTIN"/>
    <property type="match status" value="1"/>
</dbReference>
<accession>A0A9N7UFX2</accession>
<comment type="subcellular location">
    <subcellularLocation>
        <location evidence="1">Secreted</location>
        <location evidence="1">Extracellular space</location>
        <location evidence="1">Extracellular matrix</location>
    </subcellularLocation>
</comment>
<gene>
    <name evidence="12" type="ORF">PLEPLA_LOCUS17305</name>
</gene>
<evidence type="ECO:0000256" key="10">
    <source>
        <dbReference type="ARBA" id="ARBA00031043"/>
    </source>
</evidence>
<organism evidence="12 13">
    <name type="scientific">Pleuronectes platessa</name>
    <name type="common">European plaice</name>
    <dbReference type="NCBI Taxonomy" id="8262"/>
    <lineage>
        <taxon>Eukaryota</taxon>
        <taxon>Metazoa</taxon>
        <taxon>Chordata</taxon>
        <taxon>Craniata</taxon>
        <taxon>Vertebrata</taxon>
        <taxon>Euteleostomi</taxon>
        <taxon>Actinopterygii</taxon>
        <taxon>Neopterygii</taxon>
        <taxon>Teleostei</taxon>
        <taxon>Neoteleostei</taxon>
        <taxon>Acanthomorphata</taxon>
        <taxon>Carangaria</taxon>
        <taxon>Pleuronectiformes</taxon>
        <taxon>Pleuronectoidei</taxon>
        <taxon>Pleuronectidae</taxon>
        <taxon>Pleuronectes</taxon>
    </lineage>
</organism>
<evidence type="ECO:0000256" key="8">
    <source>
        <dbReference type="ARBA" id="ARBA00023157"/>
    </source>
</evidence>
<keyword evidence="5" id="KW-0272">Extracellular matrix</keyword>
<evidence type="ECO:0000256" key="4">
    <source>
        <dbReference type="ARBA" id="ARBA00022525"/>
    </source>
</evidence>
<proteinExistence type="inferred from homology"/>
<evidence type="ECO:0000256" key="5">
    <source>
        <dbReference type="ARBA" id="ARBA00022530"/>
    </source>
</evidence>
<dbReference type="Proteomes" id="UP001153269">
    <property type="component" value="Unassembled WGS sequence"/>
</dbReference>
<evidence type="ECO:0000256" key="6">
    <source>
        <dbReference type="ARBA" id="ARBA00022729"/>
    </source>
</evidence>
<name>A0A9N7UFX2_PLEPL</name>
<protein>
    <recommendedName>
        <fullName evidence="3">Elastin</fullName>
    </recommendedName>
    <alternativeName>
        <fullName evidence="10">Tropoelastin</fullName>
    </alternativeName>
</protein>
<keyword evidence="4" id="KW-0964">Secreted</keyword>
<keyword evidence="13" id="KW-1185">Reference proteome</keyword>
<dbReference type="AlphaFoldDB" id="A0A9N7UFX2"/>
<sequence length="754" mass="75734">MANRSILLLFCGLFLLALIQPSLQGGVYVPPGAGIGPGGAGAGTGFFPGSVGGVPPGYKPAKAAGGYGGGGYGGGGHGGGGHGVGPGGLVPGGVGPGGQAFAGYGNLGGGGFGGGGPGAGGYGGYGGGTGGFFPGAGQKAAKRGTGGTVLGAGGVPISTGTGAALPIGVPVIPQTGLPGGGAGGAAGKKASKVPGMGVPGLYQGGQVPGKGFGGRGVLPGVPMGTDLNQKSIAGGGQGGGQGLGSRGYGGQMQPGVFHGYPLKSPQVQGGYGAKPGGGKLPFGYGGFGNGGAGLPGGTAGSNPGYPVGTGVGPGGISPAQAKAAKYGLGGGLGGVGTGGVGTGGVGPGGVGGTGGFYPGLVPGGVGPGGLSPAQAKAAKYVLKRSDEHLCFLFQVWEVVEEVLALEVLALEVLDLEVLAREELGQVVLVVLVDSIHGWCQEEWDQGASHLLRPKLPNMVWVVVEEVLALEVLALEVLALEELGLVVLAVLVDSIQGWFQEEWDQGASHLLRPKLPNMVWVVVEEVLDLEVLALEVLGLVVLVVLVDSILGCCQEEWDQGASHLLRPKLPNMVWVVVEEVLALEVLALEVLALEELGLVVLAVLVDSIQGWFQEEWDQGASHLLRPKLPNMVWVVVEEVLALEVLALEVLALEVLGLVVLVVLVDSIQVWCQEEWDQGASHLLRPKLPNMVWVVVEEVLALEVLALEVLALEVLALEVLALEVLGLVVLVVLVDSIQGWCQEQDMGLRPRLLNMG</sequence>
<evidence type="ECO:0000256" key="9">
    <source>
        <dbReference type="ARBA" id="ARBA00023278"/>
    </source>
</evidence>
<dbReference type="EMBL" id="CADEAL010001125">
    <property type="protein sequence ID" value="CAB1429328.1"/>
    <property type="molecule type" value="Genomic_DNA"/>
</dbReference>
<evidence type="ECO:0000313" key="12">
    <source>
        <dbReference type="EMBL" id="CAB1429328.1"/>
    </source>
</evidence>
<keyword evidence="7" id="KW-0677">Repeat</keyword>
<evidence type="ECO:0000256" key="1">
    <source>
        <dbReference type="ARBA" id="ARBA00004498"/>
    </source>
</evidence>
<dbReference type="GO" id="GO:0005201">
    <property type="term" value="F:extracellular matrix structural constituent"/>
    <property type="evidence" value="ECO:0007669"/>
    <property type="project" value="InterPro"/>
</dbReference>
<feature type="chain" id="PRO_5040137603" description="Elastin" evidence="11">
    <location>
        <begin position="25"/>
        <end position="754"/>
    </location>
</feature>
<keyword evidence="9" id="KW-0379">Hydroxylation</keyword>
<feature type="signal peptide" evidence="11">
    <location>
        <begin position="1"/>
        <end position="24"/>
    </location>
</feature>
<evidence type="ECO:0000256" key="3">
    <source>
        <dbReference type="ARBA" id="ARBA00014499"/>
    </source>
</evidence>
<evidence type="ECO:0000313" key="13">
    <source>
        <dbReference type="Proteomes" id="UP001153269"/>
    </source>
</evidence>
<reference evidence="12" key="1">
    <citation type="submission" date="2020-03" db="EMBL/GenBank/DDBJ databases">
        <authorList>
            <person name="Weist P."/>
        </authorList>
    </citation>
    <scope>NUCLEOTIDE SEQUENCE</scope>
</reference>
<dbReference type="InterPro" id="IPR003979">
    <property type="entry name" value="Tropoelastin"/>
</dbReference>
<evidence type="ECO:0000256" key="11">
    <source>
        <dbReference type="SAM" id="SignalP"/>
    </source>
</evidence>
<keyword evidence="6 11" id="KW-0732">Signal</keyword>
<evidence type="ECO:0000256" key="7">
    <source>
        <dbReference type="ARBA" id="ARBA00022737"/>
    </source>
</evidence>
<comment type="caution">
    <text evidence="12">The sequence shown here is derived from an EMBL/GenBank/DDBJ whole genome shotgun (WGS) entry which is preliminary data.</text>
</comment>
<keyword evidence="8" id="KW-1015">Disulfide bond</keyword>
<dbReference type="PANTHER" id="PTHR24018:SF5">
    <property type="entry name" value="ELASTIN"/>
    <property type="match status" value="1"/>
</dbReference>